<feature type="compositionally biased region" description="Basic residues" evidence="1">
    <location>
        <begin position="165"/>
        <end position="175"/>
    </location>
</feature>
<dbReference type="Proteomes" id="UP001304895">
    <property type="component" value="Unassembled WGS sequence"/>
</dbReference>
<sequence>MLPKTIPMSAWVGRRRCTAHPAGVPPPKLDGTPGNWLASSKCAAQKSWGLCSSALLACVIGKSHGCPTPSPVFGSCLRPRWLPANNLPCIIELQIFVRSPLPAPLQSNFGTCCQSPSITSQRLFGGAFLCPLPSRVLQARELNGEPFGEAGDLPGRSAISDDQRRVRRGGQRRTAKPNPHQSALSGVPEPVCRARAPCWA</sequence>
<evidence type="ECO:0000313" key="3">
    <source>
        <dbReference type="Proteomes" id="UP001304895"/>
    </source>
</evidence>
<accession>A0AAN6UPU1</accession>
<proteinExistence type="predicted"/>
<protein>
    <submittedName>
        <fullName evidence="2">Uncharacterized protein</fullName>
    </submittedName>
</protein>
<feature type="region of interest" description="Disordered" evidence="1">
    <location>
        <begin position="147"/>
        <end position="187"/>
    </location>
</feature>
<reference evidence="2" key="1">
    <citation type="journal article" date="2023" name="Mol. Phylogenet. Evol.">
        <title>Genome-scale phylogeny and comparative genomics of the fungal order Sordariales.</title>
        <authorList>
            <person name="Hensen N."/>
            <person name="Bonometti L."/>
            <person name="Westerberg I."/>
            <person name="Brannstrom I.O."/>
            <person name="Guillou S."/>
            <person name="Cros-Aarteil S."/>
            <person name="Calhoun S."/>
            <person name="Haridas S."/>
            <person name="Kuo A."/>
            <person name="Mondo S."/>
            <person name="Pangilinan J."/>
            <person name="Riley R."/>
            <person name="LaButti K."/>
            <person name="Andreopoulos B."/>
            <person name="Lipzen A."/>
            <person name="Chen C."/>
            <person name="Yan M."/>
            <person name="Daum C."/>
            <person name="Ng V."/>
            <person name="Clum A."/>
            <person name="Steindorff A."/>
            <person name="Ohm R.A."/>
            <person name="Martin F."/>
            <person name="Silar P."/>
            <person name="Natvig D.O."/>
            <person name="Lalanne C."/>
            <person name="Gautier V."/>
            <person name="Ament-Velasquez S.L."/>
            <person name="Kruys A."/>
            <person name="Hutchinson M.I."/>
            <person name="Powell A.J."/>
            <person name="Barry K."/>
            <person name="Miller A.N."/>
            <person name="Grigoriev I.V."/>
            <person name="Debuchy R."/>
            <person name="Gladieux P."/>
            <person name="Hiltunen Thoren M."/>
            <person name="Johannesson H."/>
        </authorList>
    </citation>
    <scope>NUCLEOTIDE SEQUENCE</scope>
    <source>
        <strain evidence="2">CBS 123565</strain>
    </source>
</reference>
<evidence type="ECO:0000313" key="2">
    <source>
        <dbReference type="EMBL" id="KAK4137012.1"/>
    </source>
</evidence>
<name>A0AAN6UPU1_9PEZI</name>
<dbReference type="AlphaFoldDB" id="A0AAN6UPU1"/>
<organism evidence="2 3">
    <name type="scientific">Trichocladium antarcticum</name>
    <dbReference type="NCBI Taxonomy" id="1450529"/>
    <lineage>
        <taxon>Eukaryota</taxon>
        <taxon>Fungi</taxon>
        <taxon>Dikarya</taxon>
        <taxon>Ascomycota</taxon>
        <taxon>Pezizomycotina</taxon>
        <taxon>Sordariomycetes</taxon>
        <taxon>Sordariomycetidae</taxon>
        <taxon>Sordariales</taxon>
        <taxon>Chaetomiaceae</taxon>
        <taxon>Trichocladium</taxon>
    </lineage>
</organism>
<comment type="caution">
    <text evidence="2">The sequence shown here is derived from an EMBL/GenBank/DDBJ whole genome shotgun (WGS) entry which is preliminary data.</text>
</comment>
<keyword evidence="3" id="KW-1185">Reference proteome</keyword>
<gene>
    <name evidence="2" type="ORF">BT67DRAFT_198315</name>
</gene>
<reference evidence="2" key="2">
    <citation type="submission" date="2023-05" db="EMBL/GenBank/DDBJ databases">
        <authorList>
            <consortium name="Lawrence Berkeley National Laboratory"/>
            <person name="Steindorff A."/>
            <person name="Hensen N."/>
            <person name="Bonometti L."/>
            <person name="Westerberg I."/>
            <person name="Brannstrom I.O."/>
            <person name="Guillou S."/>
            <person name="Cros-Aarteil S."/>
            <person name="Calhoun S."/>
            <person name="Haridas S."/>
            <person name="Kuo A."/>
            <person name="Mondo S."/>
            <person name="Pangilinan J."/>
            <person name="Riley R."/>
            <person name="Labutti K."/>
            <person name="Andreopoulos B."/>
            <person name="Lipzen A."/>
            <person name="Chen C."/>
            <person name="Yanf M."/>
            <person name="Daum C."/>
            <person name="Ng V."/>
            <person name="Clum A."/>
            <person name="Ohm R."/>
            <person name="Martin F."/>
            <person name="Silar P."/>
            <person name="Natvig D."/>
            <person name="Lalanne C."/>
            <person name="Gautier V."/>
            <person name="Ament-Velasquez S.L."/>
            <person name="Kruys A."/>
            <person name="Hutchinson M.I."/>
            <person name="Powell A.J."/>
            <person name="Barry K."/>
            <person name="Miller A.N."/>
            <person name="Grigoriev I.V."/>
            <person name="Debuchy R."/>
            <person name="Gladieux P."/>
            <person name="Thoren M.H."/>
            <person name="Johannesson H."/>
        </authorList>
    </citation>
    <scope>NUCLEOTIDE SEQUENCE</scope>
    <source>
        <strain evidence="2">CBS 123565</strain>
    </source>
</reference>
<evidence type="ECO:0000256" key="1">
    <source>
        <dbReference type="SAM" id="MobiDB-lite"/>
    </source>
</evidence>
<dbReference type="EMBL" id="MU853403">
    <property type="protein sequence ID" value="KAK4137012.1"/>
    <property type="molecule type" value="Genomic_DNA"/>
</dbReference>